<proteinExistence type="inferred from homology"/>
<dbReference type="InterPro" id="IPR020667">
    <property type="entry name" value="DNA_mismatch_repair_MutL"/>
</dbReference>
<dbReference type="SUPFAM" id="SSF54211">
    <property type="entry name" value="Ribosomal protein S5 domain 2-like"/>
    <property type="match status" value="1"/>
</dbReference>
<dbReference type="InterPro" id="IPR042121">
    <property type="entry name" value="MutL_C_regsub"/>
</dbReference>
<comment type="function">
    <text evidence="4">This protein is involved in the repair of mismatches in DNA. It is required for dam-dependent methyl-directed DNA mismatch repair. May act as a 'molecular matchmaker', a protein that promotes the formation of a stable complex between two or more DNA-binding proteins in an ATP-dependent manner without itself being part of a final effector complex.</text>
</comment>
<dbReference type="GO" id="GO:0006298">
    <property type="term" value="P:mismatch repair"/>
    <property type="evidence" value="ECO:0007669"/>
    <property type="project" value="UniProtKB-UniRule"/>
</dbReference>
<dbReference type="OrthoDB" id="9763467at2"/>
<dbReference type="Gene3D" id="3.30.565.10">
    <property type="entry name" value="Histidine kinase-like ATPase, C-terminal domain"/>
    <property type="match status" value="1"/>
</dbReference>
<dbReference type="Proteomes" id="UP000032740">
    <property type="component" value="Chromosome"/>
</dbReference>
<dbReference type="InterPro" id="IPR014762">
    <property type="entry name" value="DNA_mismatch_repair_CS"/>
</dbReference>
<evidence type="ECO:0000259" key="6">
    <source>
        <dbReference type="SMART" id="SM01340"/>
    </source>
</evidence>
<dbReference type="CDD" id="cd16926">
    <property type="entry name" value="HATPase_MutL-MLH-PMS-like"/>
    <property type="match status" value="1"/>
</dbReference>
<dbReference type="SMART" id="SM00853">
    <property type="entry name" value="MutL_C"/>
    <property type="match status" value="1"/>
</dbReference>
<dbReference type="GO" id="GO:0016887">
    <property type="term" value="F:ATP hydrolysis activity"/>
    <property type="evidence" value="ECO:0007669"/>
    <property type="project" value="InterPro"/>
</dbReference>
<dbReference type="Gene3D" id="3.30.1540.20">
    <property type="entry name" value="MutL, C-terminal domain, dimerisation subdomain"/>
    <property type="match status" value="1"/>
</dbReference>
<evidence type="ECO:0000313" key="7">
    <source>
        <dbReference type="EMBL" id="CCV64297.1"/>
    </source>
</evidence>
<dbReference type="Gene3D" id="3.30.1370.100">
    <property type="entry name" value="MutL, C-terminal domain, regulatory subdomain"/>
    <property type="match status" value="1"/>
</dbReference>
<dbReference type="InterPro" id="IPR036890">
    <property type="entry name" value="HATPase_C_sf"/>
</dbReference>
<dbReference type="HOGENOM" id="CLU_004131_4_1_14"/>
<dbReference type="AlphaFoldDB" id="U4KKT5"/>
<evidence type="ECO:0000259" key="5">
    <source>
        <dbReference type="SMART" id="SM00853"/>
    </source>
</evidence>
<dbReference type="GO" id="GO:0030983">
    <property type="term" value="F:mismatched DNA binding"/>
    <property type="evidence" value="ECO:0007669"/>
    <property type="project" value="InterPro"/>
</dbReference>
<evidence type="ECO:0000256" key="2">
    <source>
        <dbReference type="ARBA" id="ARBA00022763"/>
    </source>
</evidence>
<dbReference type="GO" id="GO:0140664">
    <property type="term" value="F:ATP-dependent DNA damage sensor activity"/>
    <property type="evidence" value="ECO:0007669"/>
    <property type="project" value="InterPro"/>
</dbReference>
<dbReference type="InterPro" id="IPR014721">
    <property type="entry name" value="Ribsml_uS5_D2-typ_fold_subgr"/>
</dbReference>
<dbReference type="GO" id="GO:0005524">
    <property type="term" value="F:ATP binding"/>
    <property type="evidence" value="ECO:0007669"/>
    <property type="project" value="InterPro"/>
</dbReference>
<dbReference type="InterPro" id="IPR037198">
    <property type="entry name" value="MutL_C_sf"/>
</dbReference>
<dbReference type="Gene3D" id="3.30.230.10">
    <property type="match status" value="1"/>
</dbReference>
<keyword evidence="2 4" id="KW-0227">DNA damage</keyword>
<dbReference type="Pfam" id="PF13589">
    <property type="entry name" value="HATPase_c_3"/>
    <property type="match status" value="1"/>
</dbReference>
<keyword evidence="8" id="KW-1185">Reference proteome</keyword>
<evidence type="ECO:0000313" key="8">
    <source>
        <dbReference type="Proteomes" id="UP000032740"/>
    </source>
</evidence>
<dbReference type="InterPro" id="IPR013507">
    <property type="entry name" value="DNA_mismatch_S5_2-like"/>
</dbReference>
<dbReference type="InterPro" id="IPR020568">
    <property type="entry name" value="Ribosomal_Su5_D2-typ_SF"/>
</dbReference>
<dbReference type="InterPro" id="IPR014790">
    <property type="entry name" value="MutL_C"/>
</dbReference>
<dbReference type="SMART" id="SM01340">
    <property type="entry name" value="DNA_mis_repair"/>
    <property type="match status" value="1"/>
</dbReference>
<evidence type="ECO:0000256" key="3">
    <source>
        <dbReference type="ARBA" id="ARBA00023204"/>
    </source>
</evidence>
<dbReference type="EMBL" id="FO681347">
    <property type="protein sequence ID" value="CCV64297.1"/>
    <property type="molecule type" value="Genomic_DNA"/>
</dbReference>
<protein>
    <recommendedName>
        <fullName evidence="4">DNA mismatch repair protein MutL</fullName>
    </recommendedName>
</protein>
<evidence type="ECO:0000256" key="1">
    <source>
        <dbReference type="ARBA" id="ARBA00006082"/>
    </source>
</evidence>
<dbReference type="NCBIfam" id="TIGR00585">
    <property type="entry name" value="mutl"/>
    <property type="match status" value="1"/>
</dbReference>
<dbReference type="RefSeq" id="WP_026658776.1">
    <property type="nucleotide sequence ID" value="NC_022538.1"/>
</dbReference>
<dbReference type="GO" id="GO:0032300">
    <property type="term" value="C:mismatch repair complex"/>
    <property type="evidence" value="ECO:0007669"/>
    <property type="project" value="InterPro"/>
</dbReference>
<dbReference type="SUPFAM" id="SSF55874">
    <property type="entry name" value="ATPase domain of HSP90 chaperone/DNA topoisomerase II/histidine kinase"/>
    <property type="match status" value="1"/>
</dbReference>
<dbReference type="SUPFAM" id="SSF118116">
    <property type="entry name" value="DNA mismatch repair protein MutL"/>
    <property type="match status" value="1"/>
</dbReference>
<dbReference type="InterPro" id="IPR002099">
    <property type="entry name" value="MutL/Mlh/PMS"/>
</dbReference>
<feature type="domain" description="MutL C-terminal dimerisation" evidence="5">
    <location>
        <begin position="412"/>
        <end position="549"/>
    </location>
</feature>
<dbReference type="InterPro" id="IPR042120">
    <property type="entry name" value="MutL_C_dimsub"/>
</dbReference>
<evidence type="ECO:0000256" key="4">
    <source>
        <dbReference type="HAMAP-Rule" id="MF_00149"/>
    </source>
</evidence>
<dbReference type="PANTHER" id="PTHR10073:SF12">
    <property type="entry name" value="DNA MISMATCH REPAIR PROTEIN MLH1"/>
    <property type="match status" value="1"/>
</dbReference>
<dbReference type="Pfam" id="PF08676">
    <property type="entry name" value="MutL_C"/>
    <property type="match status" value="1"/>
</dbReference>
<dbReference type="FunFam" id="3.30.565.10:FF:000003">
    <property type="entry name" value="DNA mismatch repair endonuclease MutL"/>
    <property type="match status" value="1"/>
</dbReference>
<sequence length="593" mass="68413">MPKISILDATLSNMIAAGEVVERPSSVIKELVENALDAFANQIIIEVQNMGLHTIKVTDNGIGMSKEDAKLAFLRHATSKIKNKNDLSMIKTLGFRGEALPSIASVAKVKLETKTEDSEGYFVVFNGNELITEGTAVINQGTAVTVNDLFYNTPARFKYLKSEIAEKNAIIELFDKLALSYPSVQFILKIDDKEVKRTIGNGHVLTTMETIYGNQVTKNNFTFELEYQKINVKGYLMNPYNSRSRKKDINLFINQRYVKNYALTQAVVDGYHSFMMVNKYPIASIYITIDPSLVDVNVHPQKTEVKLINEQLLKFQIEQKIKETLISKPVELKEIKRDKEEVFSYKKENLFTEKVVEHPQYIKEESTFFFKPKEEVKKEEPFFSKKETLSNHPEVEIQEEAIKRTKLPDFDYIGTFSGTYLMFQNQDGLYLMDQHAAAERIRYEKYYKKLSEPRKEVKQLLLARPVLLPENDLAKIELYEKQLSEYGFLFSNQKIIGLPIWLDEDAIEETLETLLTMLSEDGKIEIIKLRDQLAKDMSCKGAIKANHQLSIHEINEIMKNLKECDNPYTCPHGRPVFIHFTHYEIEKMFKRIV</sequence>
<comment type="similarity">
    <text evidence="1 4">Belongs to the DNA mismatch repair MutL/HexB family.</text>
</comment>
<name>U4KKT5_ALTPJ</name>
<dbReference type="PROSITE" id="PS00058">
    <property type="entry name" value="DNA_MISMATCH_REPAIR_1"/>
    <property type="match status" value="1"/>
</dbReference>
<keyword evidence="3 4" id="KW-0234">DNA repair</keyword>
<dbReference type="STRING" id="1318466.BN85407200"/>
<dbReference type="CDD" id="cd00782">
    <property type="entry name" value="MutL_Trans"/>
    <property type="match status" value="1"/>
</dbReference>
<organism evidence="7 8">
    <name type="scientific">Alteracholeplasma palmae (strain ATCC 49389 / J233)</name>
    <name type="common">Acholeplasma palmae</name>
    <dbReference type="NCBI Taxonomy" id="1318466"/>
    <lineage>
        <taxon>Bacteria</taxon>
        <taxon>Bacillati</taxon>
        <taxon>Mycoplasmatota</taxon>
        <taxon>Mollicutes</taxon>
        <taxon>Acholeplasmatales</taxon>
        <taxon>Acholeplasmataceae</taxon>
        <taxon>Acholeplasma</taxon>
    </lineage>
</organism>
<feature type="domain" description="DNA mismatch repair protein S5" evidence="6">
    <location>
        <begin position="208"/>
        <end position="326"/>
    </location>
</feature>
<accession>U4KKT5</accession>
<dbReference type="HAMAP" id="MF_00149">
    <property type="entry name" value="DNA_mis_repair"/>
    <property type="match status" value="1"/>
</dbReference>
<gene>
    <name evidence="4 7" type="primary">mutL</name>
    <name evidence="7" type="ORF">BN85407200</name>
</gene>
<reference evidence="7 8" key="1">
    <citation type="journal article" date="2013" name="J. Mol. Microbiol. Biotechnol.">
        <title>Analysis of the Complete Genomes of Acholeplasma brassicae , A. palmae and A. laidlawii and Their Comparison to the Obligate Parasites from ' Candidatus Phytoplasma'.</title>
        <authorList>
            <person name="Kube M."/>
            <person name="Siewert C."/>
            <person name="Migdoll A.M."/>
            <person name="Duduk B."/>
            <person name="Holz S."/>
            <person name="Rabus R."/>
            <person name="Seemuller E."/>
            <person name="Mitrovic J."/>
            <person name="Muller I."/>
            <person name="Buttner C."/>
            <person name="Reinhardt R."/>
        </authorList>
    </citation>
    <scope>NUCLEOTIDE SEQUENCE [LARGE SCALE GENOMIC DNA]</scope>
    <source>
        <strain evidence="7 8">J233</strain>
    </source>
</reference>
<dbReference type="InterPro" id="IPR038973">
    <property type="entry name" value="MutL/Mlh/Pms-like"/>
</dbReference>
<dbReference type="Pfam" id="PF01119">
    <property type="entry name" value="DNA_mis_repair"/>
    <property type="match status" value="1"/>
</dbReference>
<dbReference type="PANTHER" id="PTHR10073">
    <property type="entry name" value="DNA MISMATCH REPAIR PROTEIN MLH, PMS, MUTL"/>
    <property type="match status" value="1"/>
</dbReference>
<dbReference type="KEGG" id="apal:BN85407200"/>